<dbReference type="RefSeq" id="WP_187536221.1">
    <property type="nucleotide sequence ID" value="NZ_JACRTL010000001.1"/>
</dbReference>
<protein>
    <submittedName>
        <fullName evidence="3">Alpha-galactosidase</fullName>
    </submittedName>
</protein>
<dbReference type="Gene3D" id="3.20.20.70">
    <property type="entry name" value="Aldolase class I"/>
    <property type="match status" value="1"/>
</dbReference>
<evidence type="ECO:0000313" key="4">
    <source>
        <dbReference type="Proteomes" id="UP000632659"/>
    </source>
</evidence>
<dbReference type="Gene3D" id="2.70.98.60">
    <property type="entry name" value="alpha-galactosidase from lactobacil brevis"/>
    <property type="match status" value="1"/>
</dbReference>
<dbReference type="Proteomes" id="UP000632659">
    <property type="component" value="Unassembled WGS sequence"/>
</dbReference>
<gene>
    <name evidence="3" type="ORF">H8702_02980</name>
</gene>
<dbReference type="InterPro" id="IPR017853">
    <property type="entry name" value="GH"/>
</dbReference>
<dbReference type="InterPro" id="IPR050985">
    <property type="entry name" value="Alpha-glycosidase_related"/>
</dbReference>
<dbReference type="GO" id="GO:0004557">
    <property type="term" value="F:alpha-galactosidase activity"/>
    <property type="evidence" value="ECO:0007669"/>
    <property type="project" value="InterPro"/>
</dbReference>
<dbReference type="SUPFAM" id="SSF51445">
    <property type="entry name" value="(Trans)glycosidases"/>
    <property type="match status" value="1"/>
</dbReference>
<keyword evidence="4" id="KW-1185">Reference proteome</keyword>
<sequence>MSKPITVTSNSLRVDFLITGENCLTMQGFAPVSRGEAPVVCASPYLSPIEIYCTGEMSDHFHGYKHYSGGTSARLQYESRRETQNGWGKKLEFTLSSPEGLEVVYHIQFFNEINIVRTWADLTNRGTQDISLEYVSSFRCPCLCTGGKLAFPYKTEVYLPQNSWCCEAQWKKFSIEELGISRMLVDGYNSQPGVGTSRFHYGSYGSWSSADYLPMGMAEDTECGEIYYWQIESSCGWEAEYTTVERHQLSLTLSGPTENEGHWHKSLKPGDTFQTVTAACGVTTGSVSEAAAELTKYRRAIRRPNEDDRRLNLVFNDFMNCLDGDPTEEKELPMIDLAADLGCEYYCIDAGWYDKGYWWDRVGEWKESPERFPHGLKHTLDYVRKKGMKPGLWIEIEVMGTACELASQMPDDWFFQRGGKRHIDNKRYLLDFRNPAVRNCATSVIDRLILDYGVEFFKVDYNVTTLFGSEYQSDSCGDALLEHVRALYGWYAALYRKYPFLVIENCGSGGMRMDYGMLQGQSLQSTSDQTDYCYNAYIAANAASAVTPEQAGMWVYPYEDEEEHVLFNMVNGLLLRPYISGKVWALSQLSLDRLREGITLYKRLRPEIAKGLPFFPLGFADIRDAVLSYGLRCGKKCYLSVFFTRQQDAEIPLPFDREPVSVKVIYPKEELCAYQYQNGTLTVHTASYPAARLFEFTL</sequence>
<keyword evidence="1" id="KW-0378">Hydrolase</keyword>
<dbReference type="InterPro" id="IPR002252">
    <property type="entry name" value="Glyco_hydro_36"/>
</dbReference>
<dbReference type="CDD" id="cd14791">
    <property type="entry name" value="GH36"/>
    <property type="match status" value="1"/>
</dbReference>
<accession>A0A8J6PA74</accession>
<dbReference type="InterPro" id="IPR038417">
    <property type="entry name" value="Alpga-gal_N_sf"/>
</dbReference>
<reference evidence="3" key="1">
    <citation type="submission" date="2020-08" db="EMBL/GenBank/DDBJ databases">
        <title>Genome public.</title>
        <authorList>
            <person name="Liu C."/>
            <person name="Sun Q."/>
        </authorList>
    </citation>
    <scope>NUCLEOTIDE SEQUENCE</scope>
    <source>
        <strain evidence="3">NSJ-15</strain>
    </source>
</reference>
<comment type="caution">
    <text evidence="3">The sequence shown here is derived from an EMBL/GenBank/DDBJ whole genome shotgun (WGS) entry which is preliminary data.</text>
</comment>
<dbReference type="PRINTS" id="PR00743">
    <property type="entry name" value="GLHYDRLASE36"/>
</dbReference>
<dbReference type="InterPro" id="IPR013785">
    <property type="entry name" value="Aldolase_TIM"/>
</dbReference>
<proteinExistence type="predicted"/>
<evidence type="ECO:0000256" key="1">
    <source>
        <dbReference type="ARBA" id="ARBA00022801"/>
    </source>
</evidence>
<dbReference type="Pfam" id="PF02065">
    <property type="entry name" value="Melibiase"/>
    <property type="match status" value="1"/>
</dbReference>
<name>A0A8J6PA74_9FIRM</name>
<dbReference type="EMBL" id="JACRTL010000001">
    <property type="protein sequence ID" value="MBC8610087.1"/>
    <property type="molecule type" value="Genomic_DNA"/>
</dbReference>
<dbReference type="PANTHER" id="PTHR43053:SF3">
    <property type="entry name" value="ALPHA-GALACTOSIDASE C-RELATED"/>
    <property type="match status" value="1"/>
</dbReference>
<dbReference type="GO" id="GO:0016052">
    <property type="term" value="P:carbohydrate catabolic process"/>
    <property type="evidence" value="ECO:0007669"/>
    <property type="project" value="InterPro"/>
</dbReference>
<evidence type="ECO:0000313" key="3">
    <source>
        <dbReference type="EMBL" id="MBC8610087.1"/>
    </source>
</evidence>
<organism evidence="3 4">
    <name type="scientific">Massiliimalia timonensis</name>
    <dbReference type="NCBI Taxonomy" id="1987501"/>
    <lineage>
        <taxon>Bacteria</taxon>
        <taxon>Bacillati</taxon>
        <taxon>Bacillota</taxon>
        <taxon>Clostridia</taxon>
        <taxon>Eubacteriales</taxon>
        <taxon>Oscillospiraceae</taxon>
        <taxon>Massiliimalia</taxon>
    </lineage>
</organism>
<keyword evidence="2" id="KW-0326">Glycosidase</keyword>
<evidence type="ECO:0000256" key="2">
    <source>
        <dbReference type="ARBA" id="ARBA00023295"/>
    </source>
</evidence>
<dbReference type="PANTHER" id="PTHR43053">
    <property type="entry name" value="GLYCOSIDASE FAMILY 31"/>
    <property type="match status" value="1"/>
</dbReference>
<dbReference type="AlphaFoldDB" id="A0A8J6PA74"/>